<dbReference type="OMA" id="DNICADI"/>
<organism evidence="9 10">
    <name type="scientific">Chondrus crispus</name>
    <name type="common">Carrageen Irish moss</name>
    <name type="synonym">Polymorpha crispa</name>
    <dbReference type="NCBI Taxonomy" id="2769"/>
    <lineage>
        <taxon>Eukaryota</taxon>
        <taxon>Rhodophyta</taxon>
        <taxon>Florideophyceae</taxon>
        <taxon>Rhodymeniophycidae</taxon>
        <taxon>Gigartinales</taxon>
        <taxon>Gigartinaceae</taxon>
        <taxon>Chondrus</taxon>
    </lineage>
</organism>
<dbReference type="Gene3D" id="3.30.70.270">
    <property type="match status" value="1"/>
</dbReference>
<accession>R7Q542</accession>
<dbReference type="InterPro" id="IPR041373">
    <property type="entry name" value="RT_RNaseH"/>
</dbReference>
<dbReference type="GO" id="GO:0015074">
    <property type="term" value="P:DNA integration"/>
    <property type="evidence" value="ECO:0007669"/>
    <property type="project" value="InterPro"/>
</dbReference>
<evidence type="ECO:0000313" key="9">
    <source>
        <dbReference type="EMBL" id="CDF32570.1"/>
    </source>
</evidence>
<dbReference type="GeneID" id="17319951"/>
<evidence type="ECO:0000313" key="10">
    <source>
        <dbReference type="Proteomes" id="UP000012073"/>
    </source>
</evidence>
<dbReference type="RefSeq" id="XP_005712235.1">
    <property type="nucleotide sequence ID" value="XM_005712178.1"/>
</dbReference>
<dbReference type="InterPro" id="IPR036397">
    <property type="entry name" value="RNaseH_sf"/>
</dbReference>
<dbReference type="KEGG" id="ccp:CHC_T00008242001"/>
<dbReference type="Gene3D" id="1.10.340.70">
    <property type="match status" value="1"/>
</dbReference>
<dbReference type="Pfam" id="PF17921">
    <property type="entry name" value="Integrase_H2C2"/>
    <property type="match status" value="1"/>
</dbReference>
<dbReference type="GO" id="GO:0003676">
    <property type="term" value="F:nucleic acid binding"/>
    <property type="evidence" value="ECO:0007669"/>
    <property type="project" value="InterPro"/>
</dbReference>
<dbReference type="CDD" id="cd00024">
    <property type="entry name" value="CD_CSD"/>
    <property type="match status" value="1"/>
</dbReference>
<dbReference type="Gene3D" id="3.30.420.10">
    <property type="entry name" value="Ribonuclease H-like superfamily/Ribonuclease H"/>
    <property type="match status" value="1"/>
</dbReference>
<dbReference type="Pfam" id="PF17917">
    <property type="entry name" value="RT_RNaseH"/>
    <property type="match status" value="1"/>
</dbReference>
<keyword evidence="1" id="KW-0808">Transferase</keyword>
<dbReference type="PROSITE" id="PS50013">
    <property type="entry name" value="CHROMO_2"/>
    <property type="match status" value="1"/>
</dbReference>
<evidence type="ECO:0000256" key="1">
    <source>
        <dbReference type="ARBA" id="ARBA00022679"/>
    </source>
</evidence>
<dbReference type="GO" id="GO:0003964">
    <property type="term" value="F:RNA-directed DNA polymerase activity"/>
    <property type="evidence" value="ECO:0007669"/>
    <property type="project" value="UniProtKB-KW"/>
</dbReference>
<evidence type="ECO:0008006" key="11">
    <source>
        <dbReference type="Google" id="ProtNLM"/>
    </source>
</evidence>
<dbReference type="SMART" id="SM00298">
    <property type="entry name" value="CHROMO"/>
    <property type="match status" value="1"/>
</dbReference>
<keyword evidence="10" id="KW-1185">Reference proteome</keyword>
<feature type="domain" description="Chromo" evidence="7">
    <location>
        <begin position="675"/>
        <end position="736"/>
    </location>
</feature>
<dbReference type="InterPro" id="IPR012337">
    <property type="entry name" value="RNaseH-like_sf"/>
</dbReference>
<dbReference type="GO" id="GO:0016787">
    <property type="term" value="F:hydrolase activity"/>
    <property type="evidence" value="ECO:0007669"/>
    <property type="project" value="UniProtKB-KW"/>
</dbReference>
<dbReference type="SUPFAM" id="SSF53098">
    <property type="entry name" value="Ribonuclease H-like"/>
    <property type="match status" value="1"/>
</dbReference>
<dbReference type="SUPFAM" id="SSF56672">
    <property type="entry name" value="DNA/RNA polymerases"/>
    <property type="match status" value="1"/>
</dbReference>
<dbReference type="Gene3D" id="2.40.50.40">
    <property type="match status" value="1"/>
</dbReference>
<dbReference type="PANTHER" id="PTHR37984">
    <property type="entry name" value="PROTEIN CBG26694"/>
    <property type="match status" value="1"/>
</dbReference>
<evidence type="ECO:0000256" key="6">
    <source>
        <dbReference type="ARBA" id="ARBA00022918"/>
    </source>
</evidence>
<dbReference type="Proteomes" id="UP000012073">
    <property type="component" value="Unassembled WGS sequence"/>
</dbReference>
<feature type="domain" description="Integrase catalytic" evidence="8">
    <location>
        <begin position="351"/>
        <end position="530"/>
    </location>
</feature>
<dbReference type="InterPro" id="IPR041588">
    <property type="entry name" value="Integrase_H2C2"/>
</dbReference>
<evidence type="ECO:0000256" key="2">
    <source>
        <dbReference type="ARBA" id="ARBA00022695"/>
    </source>
</evidence>
<dbReference type="InterPro" id="IPR000953">
    <property type="entry name" value="Chromo/chromo_shadow_dom"/>
</dbReference>
<dbReference type="OrthoDB" id="78677at2759"/>
<dbReference type="InterPro" id="IPR043128">
    <property type="entry name" value="Rev_trsase/Diguanyl_cyclase"/>
</dbReference>
<sequence length="747" mass="85705">MSIAIPNFVQIIRPLNEVLEQAYARSGKRTKKSIKKVALRTLSWGRTHEEAFQLLQDSLRTAVTLSYPDPEKTMCVFTDASDLYWSGVVTQCTEAQLCKPCDEQLHEPFAFLGSEFKGSSLNWSTFEKEAYAIFQTFEKLDYMLLGHANVHVFTDHRNLLFVFAPLALEPALGRHIVSKVQRWALFLSKFKYVIEHISGNDNICADILTRWVRGYRNEKNLLCSLLLEEADQLIPSADSITWPDMYSIRLSQQRHTHADGLKFDESEKVWKRGMQIWIPQQDLELQLSIMVCSHCGSIGHRGMDATGSVIRENFWWSSLDQDVKALVRGCYHCIVTRTGEVVPRPLGHAIHGDRPNEVVHMDFLYMGQGLSNKKYLLILRDDLSSYIWLWPTEDTTAASAAEALCVWIGVFGCMEWMVSDQGSHFKNSLIKSLTDELRTKHHFTTAYSPWANGSIERMCREVLRSCRALLSEWRLGAKDWPAVTEAVQSVINHAPLRRLGLRNSDEPGIYRTLLEVFTGHKPLRPLIRALPMHKYRSARTSDEAQARTLVRIGHVQEALEGMHKKVKGLTSASRKRQVDRHNKRTNVHCARFAQGDFVVVRRAQPGSHKLQFVWRGPRRISSIRSDWVYEVENLITGKKEVVHARRLHAYRERMNGKEVTPALIKAAEHSEQSYQIVESFRGIRDASGDLEVHVEWEGLPDKEDWTWEPLAQIFEDLPARLEDFLHTSGSRNLKKRGLAQCDFNQHA</sequence>
<dbReference type="InterPro" id="IPR050951">
    <property type="entry name" value="Retrovirus_Pol_polyprotein"/>
</dbReference>
<evidence type="ECO:0000256" key="4">
    <source>
        <dbReference type="ARBA" id="ARBA00022759"/>
    </source>
</evidence>
<keyword evidence="6" id="KW-0695">RNA-directed DNA polymerase</keyword>
<evidence type="ECO:0000259" key="7">
    <source>
        <dbReference type="PROSITE" id="PS50013"/>
    </source>
</evidence>
<evidence type="ECO:0000259" key="8">
    <source>
        <dbReference type="PROSITE" id="PS50994"/>
    </source>
</evidence>
<dbReference type="Pfam" id="PF00665">
    <property type="entry name" value="rve"/>
    <property type="match status" value="1"/>
</dbReference>
<reference evidence="10" key="1">
    <citation type="journal article" date="2013" name="Proc. Natl. Acad. Sci. U.S.A.">
        <title>Genome structure and metabolic features in the red seaweed Chondrus crispus shed light on evolution of the Archaeplastida.</title>
        <authorList>
            <person name="Collen J."/>
            <person name="Porcel B."/>
            <person name="Carre W."/>
            <person name="Ball S.G."/>
            <person name="Chaparro C."/>
            <person name="Tonon T."/>
            <person name="Barbeyron T."/>
            <person name="Michel G."/>
            <person name="Noel B."/>
            <person name="Valentin K."/>
            <person name="Elias M."/>
            <person name="Artiguenave F."/>
            <person name="Arun A."/>
            <person name="Aury J.M."/>
            <person name="Barbosa-Neto J.F."/>
            <person name="Bothwell J.H."/>
            <person name="Bouget F.Y."/>
            <person name="Brillet L."/>
            <person name="Cabello-Hurtado F."/>
            <person name="Capella-Gutierrez S."/>
            <person name="Charrier B."/>
            <person name="Cladiere L."/>
            <person name="Cock J.M."/>
            <person name="Coelho S.M."/>
            <person name="Colleoni C."/>
            <person name="Czjzek M."/>
            <person name="Da Silva C."/>
            <person name="Delage L."/>
            <person name="Denoeud F."/>
            <person name="Deschamps P."/>
            <person name="Dittami S.M."/>
            <person name="Gabaldon T."/>
            <person name="Gachon C.M."/>
            <person name="Groisillier A."/>
            <person name="Herve C."/>
            <person name="Jabbari K."/>
            <person name="Katinka M."/>
            <person name="Kloareg B."/>
            <person name="Kowalczyk N."/>
            <person name="Labadie K."/>
            <person name="Leblanc C."/>
            <person name="Lopez P.J."/>
            <person name="McLachlan D.H."/>
            <person name="Meslet-Cladiere L."/>
            <person name="Moustafa A."/>
            <person name="Nehr Z."/>
            <person name="Nyvall Collen P."/>
            <person name="Panaud O."/>
            <person name="Partensky F."/>
            <person name="Poulain J."/>
            <person name="Rensing S.A."/>
            <person name="Rousvoal S."/>
            <person name="Samson G."/>
            <person name="Symeonidi A."/>
            <person name="Weissenbach J."/>
            <person name="Zambounis A."/>
            <person name="Wincker P."/>
            <person name="Boyen C."/>
        </authorList>
    </citation>
    <scope>NUCLEOTIDE SEQUENCE [LARGE SCALE GENOMIC DNA]</scope>
    <source>
        <strain evidence="10">cv. Stackhouse</strain>
    </source>
</reference>
<evidence type="ECO:0000256" key="5">
    <source>
        <dbReference type="ARBA" id="ARBA00022801"/>
    </source>
</evidence>
<protein>
    <recommendedName>
        <fullName evidence="11">Integrase catalytic domain-containing protein</fullName>
    </recommendedName>
</protein>
<dbReference type="CDD" id="cd09274">
    <property type="entry name" value="RNase_HI_RT_Ty3"/>
    <property type="match status" value="1"/>
</dbReference>
<dbReference type="PhylomeDB" id="R7Q542"/>
<dbReference type="PANTHER" id="PTHR37984:SF5">
    <property type="entry name" value="PROTEIN NYNRIN-LIKE"/>
    <property type="match status" value="1"/>
</dbReference>
<keyword evidence="4" id="KW-0255">Endonuclease</keyword>
<dbReference type="Gramene" id="CDF32570">
    <property type="protein sequence ID" value="CDF32570"/>
    <property type="gene ID" value="CHC_T00008242001"/>
</dbReference>
<name>R7Q542_CHOCR</name>
<dbReference type="PROSITE" id="PS50994">
    <property type="entry name" value="INTEGRASE"/>
    <property type="match status" value="1"/>
</dbReference>
<keyword evidence="5" id="KW-0378">Hydrolase</keyword>
<dbReference type="InterPro" id="IPR016197">
    <property type="entry name" value="Chromo-like_dom_sf"/>
</dbReference>
<evidence type="ECO:0000256" key="3">
    <source>
        <dbReference type="ARBA" id="ARBA00022722"/>
    </source>
</evidence>
<dbReference type="GO" id="GO:0004519">
    <property type="term" value="F:endonuclease activity"/>
    <property type="evidence" value="ECO:0007669"/>
    <property type="project" value="UniProtKB-KW"/>
</dbReference>
<proteinExistence type="predicted"/>
<dbReference type="InterPro" id="IPR043502">
    <property type="entry name" value="DNA/RNA_pol_sf"/>
</dbReference>
<dbReference type="AlphaFoldDB" id="R7Q542"/>
<gene>
    <name evidence="9" type="ORF">CHC_T00008242001</name>
</gene>
<keyword evidence="2" id="KW-0548">Nucleotidyltransferase</keyword>
<dbReference type="EMBL" id="HG001519">
    <property type="protein sequence ID" value="CDF32570.1"/>
    <property type="molecule type" value="Genomic_DNA"/>
</dbReference>
<dbReference type="InterPro" id="IPR001584">
    <property type="entry name" value="Integrase_cat-core"/>
</dbReference>
<dbReference type="SUPFAM" id="SSF54160">
    <property type="entry name" value="Chromo domain-like"/>
    <property type="match status" value="1"/>
</dbReference>
<keyword evidence="3" id="KW-0540">Nuclease</keyword>